<name>A0A5B2VJA6_9BACT</name>
<keyword evidence="1" id="KW-1133">Transmembrane helix</keyword>
<sequence length="177" mass="20914">MSTRFKKIIPILLVFYLCVIIFTDISLTGFWTDIICFSLLFTLTEVFLFRRGDGSRRSITLRRFIGVAVAGALVFFVFQFTNPFMIDTFKLRSFYFQNVDGRLFNAYFKPVGSYSGGYGNFWITETPAYFPFVEWEVYYNRTVDWDFDDDNFDGQPVDNYEVVRSYIRSEVINKKDE</sequence>
<dbReference type="AlphaFoldDB" id="A0A5B2VJA6"/>
<organism evidence="2 3">
    <name type="scientific">Chitinophaga agrisoli</name>
    <dbReference type="NCBI Taxonomy" id="2607653"/>
    <lineage>
        <taxon>Bacteria</taxon>
        <taxon>Pseudomonadati</taxon>
        <taxon>Bacteroidota</taxon>
        <taxon>Chitinophagia</taxon>
        <taxon>Chitinophagales</taxon>
        <taxon>Chitinophagaceae</taxon>
        <taxon>Chitinophaga</taxon>
    </lineage>
</organism>
<keyword evidence="1" id="KW-0812">Transmembrane</keyword>
<dbReference type="Proteomes" id="UP000324611">
    <property type="component" value="Unassembled WGS sequence"/>
</dbReference>
<reference evidence="2 3" key="1">
    <citation type="submission" date="2019-09" db="EMBL/GenBank/DDBJ databases">
        <title>Chitinophaga ginsengihumi sp. nov., isolated from soil of ginseng rhizosphere.</title>
        <authorList>
            <person name="Lee J."/>
        </authorList>
    </citation>
    <scope>NUCLEOTIDE SEQUENCE [LARGE SCALE GENOMIC DNA]</scope>
    <source>
        <strain evidence="2 3">BN140078</strain>
    </source>
</reference>
<evidence type="ECO:0000313" key="3">
    <source>
        <dbReference type="Proteomes" id="UP000324611"/>
    </source>
</evidence>
<comment type="caution">
    <text evidence="2">The sequence shown here is derived from an EMBL/GenBank/DDBJ whole genome shotgun (WGS) entry which is preliminary data.</text>
</comment>
<evidence type="ECO:0000256" key="1">
    <source>
        <dbReference type="SAM" id="Phobius"/>
    </source>
</evidence>
<accession>A0A5B2VJA6</accession>
<keyword evidence="3" id="KW-1185">Reference proteome</keyword>
<proteinExistence type="predicted"/>
<feature type="transmembrane region" description="Helical" evidence="1">
    <location>
        <begin position="29"/>
        <end position="49"/>
    </location>
</feature>
<gene>
    <name evidence="2" type="ORF">F0L74_21320</name>
</gene>
<evidence type="ECO:0000313" key="2">
    <source>
        <dbReference type="EMBL" id="KAA2238758.1"/>
    </source>
</evidence>
<reference evidence="2 3" key="2">
    <citation type="submission" date="2019-09" db="EMBL/GenBank/DDBJ databases">
        <authorList>
            <person name="Jin C."/>
        </authorList>
    </citation>
    <scope>NUCLEOTIDE SEQUENCE [LARGE SCALE GENOMIC DNA]</scope>
    <source>
        <strain evidence="2 3">BN140078</strain>
    </source>
</reference>
<dbReference type="EMBL" id="VUOC01000004">
    <property type="protein sequence ID" value="KAA2238758.1"/>
    <property type="molecule type" value="Genomic_DNA"/>
</dbReference>
<feature type="transmembrane region" description="Helical" evidence="1">
    <location>
        <begin position="61"/>
        <end position="80"/>
    </location>
</feature>
<feature type="transmembrane region" description="Helical" evidence="1">
    <location>
        <begin position="7"/>
        <end position="23"/>
    </location>
</feature>
<keyword evidence="1" id="KW-0472">Membrane</keyword>
<protein>
    <submittedName>
        <fullName evidence="2">Uncharacterized protein</fullName>
    </submittedName>
</protein>
<dbReference type="RefSeq" id="WP_149839937.1">
    <property type="nucleotide sequence ID" value="NZ_VUOC01000004.1"/>
</dbReference>